<evidence type="ECO:0000313" key="6">
    <source>
        <dbReference type="EMBL" id="CAH1264715.1"/>
    </source>
</evidence>
<evidence type="ECO:0000256" key="3">
    <source>
        <dbReference type="ARBA" id="ARBA00022483"/>
    </source>
</evidence>
<keyword evidence="7" id="KW-1185">Reference proteome</keyword>
<keyword evidence="2" id="KW-0813">Transport</keyword>
<evidence type="ECO:0000256" key="4">
    <source>
        <dbReference type="SAM" id="Coils"/>
    </source>
</evidence>
<dbReference type="Gene3D" id="1.10.357.70">
    <property type="entry name" value="Exocyst complex component Sec6, C-terminal domain"/>
    <property type="match status" value="1"/>
</dbReference>
<dbReference type="GO" id="GO:0006887">
    <property type="term" value="P:exocytosis"/>
    <property type="evidence" value="ECO:0007669"/>
    <property type="project" value="UniProtKB-KW"/>
</dbReference>
<organism evidence="6 7">
    <name type="scientific">Branchiostoma lanceolatum</name>
    <name type="common">Common lancelet</name>
    <name type="synonym">Amphioxus lanceolatum</name>
    <dbReference type="NCBI Taxonomy" id="7740"/>
    <lineage>
        <taxon>Eukaryota</taxon>
        <taxon>Metazoa</taxon>
        <taxon>Chordata</taxon>
        <taxon>Cephalochordata</taxon>
        <taxon>Leptocardii</taxon>
        <taxon>Amphioxiformes</taxon>
        <taxon>Branchiostomatidae</taxon>
        <taxon>Branchiostoma</taxon>
    </lineage>
</organism>
<evidence type="ECO:0000256" key="2">
    <source>
        <dbReference type="ARBA" id="ARBA00022448"/>
    </source>
</evidence>
<proteinExistence type="inferred from homology"/>
<dbReference type="GO" id="GO:0000145">
    <property type="term" value="C:exocyst"/>
    <property type="evidence" value="ECO:0007669"/>
    <property type="project" value="InterPro"/>
</dbReference>
<dbReference type="GO" id="GO:0051601">
    <property type="term" value="P:exocyst localization"/>
    <property type="evidence" value="ECO:0007669"/>
    <property type="project" value="TreeGrafter"/>
</dbReference>
<comment type="similarity">
    <text evidence="1">Belongs to the SEC6 family.</text>
</comment>
<dbReference type="GO" id="GO:0000149">
    <property type="term" value="F:SNARE binding"/>
    <property type="evidence" value="ECO:0007669"/>
    <property type="project" value="TreeGrafter"/>
</dbReference>
<feature type="coiled-coil region" evidence="4">
    <location>
        <begin position="78"/>
        <end position="112"/>
    </location>
</feature>
<feature type="region of interest" description="Disordered" evidence="5">
    <location>
        <begin position="723"/>
        <end position="748"/>
    </location>
</feature>
<gene>
    <name evidence="6" type="primary">EXOC3</name>
    <name evidence="6" type="ORF">BLAG_LOCUS18978</name>
</gene>
<reference evidence="6" key="1">
    <citation type="submission" date="2022-01" db="EMBL/GenBank/DDBJ databases">
        <authorList>
            <person name="Braso-Vives M."/>
        </authorList>
    </citation>
    <scope>NUCLEOTIDE SEQUENCE</scope>
</reference>
<dbReference type="AlphaFoldDB" id="A0A8K0A120"/>
<dbReference type="Gene3D" id="1.10.357.50">
    <property type="match status" value="1"/>
</dbReference>
<accession>A0A8K0A120</accession>
<name>A0A8K0A120_BRALA</name>
<dbReference type="FunFam" id="1.10.357.70:FF:000001">
    <property type="entry name" value="Exocyst complex component 3"/>
    <property type="match status" value="1"/>
</dbReference>
<keyword evidence="3" id="KW-0268">Exocytosis</keyword>
<evidence type="ECO:0000256" key="5">
    <source>
        <dbReference type="SAM" id="MobiDB-lite"/>
    </source>
</evidence>
<sequence length="756" mass="87114">MIMEDNTMVKEEDLEKAEVDAISTAAKHVANMLQRPDQLERVEQYRRRVARKKASVEARLKTAVQSQLDGVKTGLGQLGTALEDVQEVQKQLNEVEDTYKKCHDLNEKLKEVKAVGARHSQLASAVENLKHIFTVPETVEETQMLINENKLLRAHKLLTDLETSRDDLLHEMHKLPSPSPTDNALLRHYFADVGKLSDSMAKQLWYSISRALSMVRKDPTMLVTALRIIEREERTDKEMLQRQKITGFLPPGRPKKWRETCFKTLEVSVATRIEGHLPETRDLNKMWLVRHLEITRKYVLEDLRVVKVMFQQCFPPDYNIFQRMVSMYHNALSVHLQELISDELESNEIISLLMWYNSYESEELMGNHELEIDTSQLTPLLTEETTAKLQQQYLKTLYKNVTSWTTNALNKDVNDWQQDTEPEADGDGYYLTQLPVIVFQIIWEHLEVAALVSPRLKLRVVDLLLECVLRFTEQYQEAITAYKGTHFEDRSGSLFFTAYMIAIINNCLAFKEYTQQLKSKHLATDENASRESKIKAVIDQFTGIGKRSCHYLLDEVFTDLEPHLKGLVTRQWVTSDTAVDTICVTIEDYCRDYVHLKQHFFVELMVEAEKRVTVEYIMAMIGRRISFKNYEDRKTCAEKVQKEAGQMVQLFSKLAPSQEKSPCEVLKVMAEVIKLQDTAFLSLELSGLVKDYPDIQPEHIQALLALRGDVSRSEARQLANEVLGDEAERARKPAPPPGGMFAQITMQPTMPLMRKN</sequence>
<dbReference type="Pfam" id="PF06046">
    <property type="entry name" value="Sec6"/>
    <property type="match status" value="1"/>
</dbReference>
<dbReference type="PANTHER" id="PTHR21292">
    <property type="entry name" value="EXOCYST COMPLEX COMPONENT SEC6-RELATED"/>
    <property type="match status" value="1"/>
</dbReference>
<dbReference type="PANTHER" id="PTHR21292:SF1">
    <property type="entry name" value="EXOCYST COMPLEX COMPONENT 3"/>
    <property type="match status" value="1"/>
</dbReference>
<dbReference type="InterPro" id="IPR010326">
    <property type="entry name" value="EXOC3/Sec6"/>
</dbReference>
<keyword evidence="4" id="KW-0175">Coiled coil</keyword>
<dbReference type="EMBL" id="OV696690">
    <property type="protein sequence ID" value="CAH1264715.1"/>
    <property type="molecule type" value="Genomic_DNA"/>
</dbReference>
<dbReference type="InterPro" id="IPR042532">
    <property type="entry name" value="EXOC3/Sec6_C"/>
</dbReference>
<dbReference type="Proteomes" id="UP000838412">
    <property type="component" value="Chromosome 5"/>
</dbReference>
<dbReference type="OrthoDB" id="10047020at2759"/>
<evidence type="ECO:0000256" key="1">
    <source>
        <dbReference type="ARBA" id="ARBA00009447"/>
    </source>
</evidence>
<evidence type="ECO:0000313" key="7">
    <source>
        <dbReference type="Proteomes" id="UP000838412"/>
    </source>
</evidence>
<protein>
    <submittedName>
        <fullName evidence="6">EXOC3 protein</fullName>
    </submittedName>
</protein>